<name>A0ABR3KQU8_TRISP</name>
<evidence type="ECO:0000313" key="2">
    <source>
        <dbReference type="EMBL" id="KAL1231496.1"/>
    </source>
</evidence>
<organism evidence="4 5">
    <name type="scientific">Trichinella spiralis</name>
    <name type="common">Trichina worm</name>
    <dbReference type="NCBI Taxonomy" id="6334"/>
    <lineage>
        <taxon>Eukaryota</taxon>
        <taxon>Metazoa</taxon>
        <taxon>Ecdysozoa</taxon>
        <taxon>Nematoda</taxon>
        <taxon>Enoplea</taxon>
        <taxon>Dorylaimia</taxon>
        <taxon>Trichinellida</taxon>
        <taxon>Trichinellidae</taxon>
        <taxon>Trichinella</taxon>
    </lineage>
</organism>
<sequence>MLSFSNGRRCLSTKTKMSYFGRWSLAKAAANNSLPVVLDLMGISIFMKPEPAASGSQNNSSSTSIYYKFN</sequence>
<evidence type="ECO:0000313" key="3">
    <source>
        <dbReference type="EMBL" id="KAL1238145.1"/>
    </source>
</evidence>
<accession>A0ABR3KQU8</accession>
<gene>
    <name evidence="4" type="ORF">TSPI_01138</name>
    <name evidence="3" type="ORF">TSPI_09740</name>
    <name evidence="2" type="ORF">TSPI_09741</name>
</gene>
<evidence type="ECO:0000256" key="1">
    <source>
        <dbReference type="SAM" id="MobiDB-lite"/>
    </source>
</evidence>
<comment type="caution">
    <text evidence="4">The sequence shown here is derived from an EMBL/GenBank/DDBJ whole genome shotgun (WGS) entry which is preliminary data.</text>
</comment>
<reference evidence="4" key="1">
    <citation type="submission" date="2024-06" db="EMBL/GenBank/DDBJ databases">
        <authorList>
            <person name="Korhonen P.K."/>
            <person name="La Rosa G."/>
            <person name="Gomez-Morales M.A."/>
            <person name="Tosini F."/>
            <person name="Sumanam S."/>
            <person name="Young N.D."/>
            <person name="Chang B.C."/>
            <person name="Gasser R.B."/>
        </authorList>
    </citation>
    <scope>NUCLEOTIDE SEQUENCE</scope>
    <source>
        <strain evidence="4">ISS534</strain>
    </source>
</reference>
<protein>
    <submittedName>
        <fullName evidence="4">Molybdenum import ATP-binding protein ModC</fullName>
    </submittedName>
</protein>
<keyword evidence="4" id="KW-0547">Nucleotide-binding</keyword>
<keyword evidence="5" id="KW-1185">Reference proteome</keyword>
<dbReference type="EMBL" id="JBEUSY010000237">
    <property type="protein sequence ID" value="KAL1241940.1"/>
    <property type="molecule type" value="Genomic_DNA"/>
</dbReference>
<dbReference type="GO" id="GO:0005524">
    <property type="term" value="F:ATP binding"/>
    <property type="evidence" value="ECO:0007669"/>
    <property type="project" value="UniProtKB-KW"/>
</dbReference>
<dbReference type="EMBL" id="JBEUSY010000459">
    <property type="protein sequence ID" value="KAL1231496.1"/>
    <property type="molecule type" value="Genomic_DNA"/>
</dbReference>
<reference evidence="4 5" key="2">
    <citation type="submission" date="2024-07" db="EMBL/GenBank/DDBJ databases">
        <title>Enhanced genomic and transcriptomic resources for Trichinella pseudospiralis and T. spiralis underpin the discovery of pronounced molecular differences between stages and species.</title>
        <authorList>
            <person name="Pasi K.K."/>
            <person name="La Rosa G."/>
            <person name="Gomez-Morales M.A."/>
            <person name="Tosini F."/>
            <person name="Sumanam S."/>
            <person name="Young N.D."/>
            <person name="Chang B.C."/>
            <person name="Robin G.B."/>
        </authorList>
    </citation>
    <scope>NUCLEOTIDE SEQUENCE [LARGE SCALE GENOMIC DNA]</scope>
    <source>
        <strain evidence="4">ISS534</strain>
    </source>
</reference>
<dbReference type="Proteomes" id="UP001558632">
    <property type="component" value="Unassembled WGS sequence"/>
</dbReference>
<feature type="compositionally biased region" description="Low complexity" evidence="1">
    <location>
        <begin position="54"/>
        <end position="64"/>
    </location>
</feature>
<proteinExistence type="predicted"/>
<evidence type="ECO:0000313" key="5">
    <source>
        <dbReference type="Proteomes" id="UP001558632"/>
    </source>
</evidence>
<feature type="region of interest" description="Disordered" evidence="1">
    <location>
        <begin position="50"/>
        <end position="70"/>
    </location>
</feature>
<keyword evidence="4" id="KW-0067">ATP-binding</keyword>
<dbReference type="EMBL" id="JBEUSY010000329">
    <property type="protein sequence ID" value="KAL1238145.1"/>
    <property type="molecule type" value="Genomic_DNA"/>
</dbReference>
<evidence type="ECO:0000313" key="4">
    <source>
        <dbReference type="EMBL" id="KAL1241940.1"/>
    </source>
</evidence>